<protein>
    <submittedName>
        <fullName evidence="3">T9SS type A sorting domain-containing protein</fullName>
    </submittedName>
</protein>
<evidence type="ECO:0000313" key="3">
    <source>
        <dbReference type="EMBL" id="MBO8476091.1"/>
    </source>
</evidence>
<proteinExistence type="predicted"/>
<dbReference type="PROSITE" id="PS50853">
    <property type="entry name" value="FN3"/>
    <property type="match status" value="1"/>
</dbReference>
<dbReference type="Gene3D" id="2.60.120.200">
    <property type="match status" value="3"/>
</dbReference>
<gene>
    <name evidence="3" type="ORF">IAB88_03765</name>
</gene>
<dbReference type="NCBIfam" id="NF038128">
    <property type="entry name" value="choice_anch_J"/>
    <property type="match status" value="1"/>
</dbReference>
<dbReference type="Proteomes" id="UP000823598">
    <property type="component" value="Unassembled WGS sequence"/>
</dbReference>
<reference evidence="3" key="1">
    <citation type="submission" date="2020-10" db="EMBL/GenBank/DDBJ databases">
        <authorList>
            <person name="Gilroy R."/>
        </authorList>
    </citation>
    <scope>NUCLEOTIDE SEQUENCE</scope>
    <source>
        <strain evidence="3">6919</strain>
    </source>
</reference>
<feature type="domain" description="Fibronectin type-III" evidence="2">
    <location>
        <begin position="488"/>
        <end position="582"/>
    </location>
</feature>
<feature type="chain" id="PRO_5038868186" evidence="1">
    <location>
        <begin position="21"/>
        <end position="1495"/>
    </location>
</feature>
<sequence length="1495" mass="163447">MTKFYSLVCLLALTATTTFAAEPLPYNIDFMQGNEGWTPYDLDGDGKTWGTDITYDGYAVTRCNPSGSNDWFVSPEFHFVEGDKYTVTAQISSYSFLQSAMGAPVKLMFGDQNYQPETFLCQPQYIVQGAPSTATIEFTATVTGDYPISIVNAVSDNNVPIFVSSFSIECTYSQTPENPDTPTLPYSHNFSSEGLGDWITYDANGDNTTWSVFEGFGAYCSTYSGTNDDYLISPALPFEAGIAYQAKVKLNEFGMGGASNNIEVMTGTSKDGSGYTSIGALSLVPGEESVVQFQFEESGNYSIALHETSGMAAAWYVESITIEPASTGETLPPGVKLQKDFSDGSLQGWTVLDGNNDNNKWHFENGAEGISLTMSFAGAQNDWLISPSMQLEAEKAYIATYTIAASGGIEPEIISTAYGAAASIEAMTNEIATESINPGEKTTYYHRFTPEADGQYYFGFHATSPAFNGTIQILDITVKESEGITPTAPTELTAESDIQAQTVMLSWKNPSIDTENISITDDINIRITRNGETVATVTGSAGETMTYTDRPAPFEGNATYQIYAYCTEGKESEPDETTINLDDFQGEQKVLYSCGNVYGGDFANWTVVNVTGNNNWKYALDNDTWAITYGNPCDDWLISPAIDLSPDRRYVIDVEISSGINFPADIELYTGHGVTPEEMDNLVQSFTAEGNGAIHYTTKQFAVTEAGDYHFGIRATNIATQTTVRSFTVYYYENNSTGPVDTPYTEDFEDALNGWKLPEASSFSIADGKLTSTSDGSARNETIYTPLVNMKAGYTYEITFDYIFEGTESSNFAFCMSAGQSEAEIIGNSLTTLKTSDTSGRYLFTPDSDGTYCAAWQLDVNETDNCTVSIDNLAIGINIYTTLPYNEDFESYSPNSLPTGYNGVTVAEVEGNMAASIDATASSPWFIYDRLRDTYSLTFKSISDAPITITVTNGTETLEAGTTEAADNWTEHTFRIPAFEATEAYNIQLKFSHNGTNAKIDDLSIIMNERPIEASAPTNFRTFLSYLGDSADLYWNNPSTDTSGETLQNDVTVTIYCGENQIASVTGAPGAQMQTESAINESDWINGIIVFRAVASCNETIGKASTSIIRQNEDRVTYQIHDFDFSDDEEWTANDWTLSDGAFTASGENKSTLTSPDFQLEEGSIYLIRYHLVTSADSPADVTASINGDSQTFKNLYLGIDSYAGEYPYFELLTSRIGTTGDYNFTIEAENIGESVSINAIGIYEVREYPAVCELPYENGFDDPAWTAVNSREPNWTIAYSTIPWIISEMGKTSGISAFSGTRALVAPVAVAKNRMDLIYTPLFCIKAGKTCKVEFEYYQPSESGGLGFVYSTDPTDYENYGEIADLPMSAEWKHFETTFTNEGTDDANITFGFLAFCGEVANDKIIAIDNFRIAEDSGDGSVESLNTDDKVYYSNGNLYVPEEILQLAIYDMQGRLVMASDATGTLSLSKLNRGIYVVKAKNTDGTVQTIKIAK</sequence>
<dbReference type="Gene3D" id="2.60.120.260">
    <property type="entry name" value="Galactose-binding domain-like"/>
    <property type="match status" value="3"/>
</dbReference>
<feature type="signal peptide" evidence="1">
    <location>
        <begin position="1"/>
        <end position="20"/>
    </location>
</feature>
<dbReference type="Gene3D" id="2.60.40.10">
    <property type="entry name" value="Immunoglobulins"/>
    <property type="match status" value="1"/>
</dbReference>
<evidence type="ECO:0000313" key="4">
    <source>
        <dbReference type="Proteomes" id="UP000823598"/>
    </source>
</evidence>
<accession>A0A9D9IPW8</accession>
<dbReference type="EMBL" id="JADIMC010000043">
    <property type="protein sequence ID" value="MBO8476091.1"/>
    <property type="molecule type" value="Genomic_DNA"/>
</dbReference>
<dbReference type="InterPro" id="IPR003961">
    <property type="entry name" value="FN3_dom"/>
</dbReference>
<dbReference type="InterPro" id="IPR026444">
    <property type="entry name" value="Secre_tail"/>
</dbReference>
<dbReference type="InterPro" id="IPR013783">
    <property type="entry name" value="Ig-like_fold"/>
</dbReference>
<reference evidence="3" key="2">
    <citation type="journal article" date="2021" name="PeerJ">
        <title>Extensive microbial diversity within the chicken gut microbiome revealed by metagenomics and culture.</title>
        <authorList>
            <person name="Gilroy R."/>
            <person name="Ravi A."/>
            <person name="Getino M."/>
            <person name="Pursley I."/>
            <person name="Horton D.L."/>
            <person name="Alikhan N.F."/>
            <person name="Baker D."/>
            <person name="Gharbi K."/>
            <person name="Hall N."/>
            <person name="Watson M."/>
            <person name="Adriaenssens E.M."/>
            <person name="Foster-Nyarko E."/>
            <person name="Jarju S."/>
            <person name="Secka A."/>
            <person name="Antonio M."/>
            <person name="Oren A."/>
            <person name="Chaudhuri R.R."/>
            <person name="La Ragione R."/>
            <person name="Hildebrand F."/>
            <person name="Pallen M.J."/>
        </authorList>
    </citation>
    <scope>NUCLEOTIDE SEQUENCE</scope>
    <source>
        <strain evidence="3">6919</strain>
    </source>
</reference>
<dbReference type="NCBIfam" id="TIGR04183">
    <property type="entry name" value="Por_Secre_tail"/>
    <property type="match status" value="1"/>
</dbReference>
<dbReference type="InterPro" id="IPR008979">
    <property type="entry name" value="Galactose-bd-like_sf"/>
</dbReference>
<name>A0A9D9IPW8_9BACT</name>
<evidence type="ECO:0000256" key="1">
    <source>
        <dbReference type="SAM" id="SignalP"/>
    </source>
</evidence>
<evidence type="ECO:0000259" key="2">
    <source>
        <dbReference type="PROSITE" id="PS50853"/>
    </source>
</evidence>
<organism evidence="3 4">
    <name type="scientific">Candidatus Limisoma faecipullorum</name>
    <dbReference type="NCBI Taxonomy" id="2840854"/>
    <lineage>
        <taxon>Bacteria</taxon>
        <taxon>Pseudomonadati</taxon>
        <taxon>Bacteroidota</taxon>
        <taxon>Bacteroidia</taxon>
        <taxon>Bacteroidales</taxon>
        <taxon>Candidatus Limisoma</taxon>
    </lineage>
</organism>
<dbReference type="SUPFAM" id="SSF49785">
    <property type="entry name" value="Galactose-binding domain-like"/>
    <property type="match status" value="1"/>
</dbReference>
<keyword evidence="1" id="KW-0732">Signal</keyword>
<comment type="caution">
    <text evidence="3">The sequence shown here is derived from an EMBL/GenBank/DDBJ whole genome shotgun (WGS) entry which is preliminary data.</text>
</comment>